<dbReference type="PROSITE" id="PS00166">
    <property type="entry name" value="ENOYL_COA_HYDRATASE"/>
    <property type="match status" value="1"/>
</dbReference>
<protein>
    <submittedName>
        <fullName evidence="3">Enoyl-CoA hydratase/isomerase family protein</fullName>
    </submittedName>
</protein>
<dbReference type="Gene3D" id="3.90.226.10">
    <property type="entry name" value="2-enoyl-CoA Hydratase, Chain A, domain 1"/>
    <property type="match status" value="1"/>
</dbReference>
<evidence type="ECO:0000256" key="2">
    <source>
        <dbReference type="RuleBase" id="RU003707"/>
    </source>
</evidence>
<organism evidence="3 4">
    <name type="scientific">Variovorax humicola</name>
    <dbReference type="NCBI Taxonomy" id="1769758"/>
    <lineage>
        <taxon>Bacteria</taxon>
        <taxon>Pseudomonadati</taxon>
        <taxon>Pseudomonadota</taxon>
        <taxon>Betaproteobacteria</taxon>
        <taxon>Burkholderiales</taxon>
        <taxon>Comamonadaceae</taxon>
        <taxon>Variovorax</taxon>
    </lineage>
</organism>
<dbReference type="InterPro" id="IPR029045">
    <property type="entry name" value="ClpP/crotonase-like_dom_sf"/>
</dbReference>
<dbReference type="CDD" id="cd06558">
    <property type="entry name" value="crotonase-like"/>
    <property type="match status" value="1"/>
</dbReference>
<dbReference type="Proteomes" id="UP001363010">
    <property type="component" value="Unassembled WGS sequence"/>
</dbReference>
<reference evidence="3 4" key="1">
    <citation type="submission" date="2024-03" db="EMBL/GenBank/DDBJ databases">
        <title>Novel species of the genus Variovorax.</title>
        <authorList>
            <person name="Liu Q."/>
            <person name="Xin Y.-H."/>
        </authorList>
    </citation>
    <scope>NUCLEOTIDE SEQUENCE [LARGE SCALE GENOMIC DNA]</scope>
    <source>
        <strain evidence="3 4">KACC 18501</strain>
    </source>
</reference>
<dbReference type="InterPro" id="IPR018376">
    <property type="entry name" value="Enoyl-CoA_hyd/isom_CS"/>
</dbReference>
<gene>
    <name evidence="3" type="ORF">WKW80_14135</name>
</gene>
<dbReference type="SUPFAM" id="SSF52096">
    <property type="entry name" value="ClpP/crotonase"/>
    <property type="match status" value="1"/>
</dbReference>
<name>A0ABU8W1B9_9BURK</name>
<evidence type="ECO:0000313" key="4">
    <source>
        <dbReference type="Proteomes" id="UP001363010"/>
    </source>
</evidence>
<evidence type="ECO:0000256" key="1">
    <source>
        <dbReference type="ARBA" id="ARBA00005254"/>
    </source>
</evidence>
<comment type="similarity">
    <text evidence="1 2">Belongs to the enoyl-CoA hydratase/isomerase family.</text>
</comment>
<dbReference type="PANTHER" id="PTHR43802:SF1">
    <property type="entry name" value="IP11341P-RELATED"/>
    <property type="match status" value="1"/>
</dbReference>
<keyword evidence="4" id="KW-1185">Reference proteome</keyword>
<comment type="caution">
    <text evidence="3">The sequence shown here is derived from an EMBL/GenBank/DDBJ whole genome shotgun (WGS) entry which is preliminary data.</text>
</comment>
<evidence type="ECO:0000313" key="3">
    <source>
        <dbReference type="EMBL" id="MEJ8823162.1"/>
    </source>
</evidence>
<dbReference type="Pfam" id="PF00378">
    <property type="entry name" value="ECH_1"/>
    <property type="match status" value="1"/>
</dbReference>
<dbReference type="EMBL" id="JBBKZV010000007">
    <property type="protein sequence ID" value="MEJ8823162.1"/>
    <property type="molecule type" value="Genomic_DNA"/>
</dbReference>
<dbReference type="InterPro" id="IPR001753">
    <property type="entry name" value="Enoyl-CoA_hydra/iso"/>
</dbReference>
<dbReference type="RefSeq" id="WP_340364205.1">
    <property type="nucleotide sequence ID" value="NZ_JBBKZV010000007.1"/>
</dbReference>
<accession>A0ABU8W1B9</accession>
<sequence>MPPTPPTVSLATQGAASLVTLDRPERLNAIGARLLEDLHLALVEAHADSNTRVIVLTGAGRAFCAGDDLKEFAEQAATSESVAAMGAQVQQITRDIIFGPKLVIGAVHGYAVGAGFEWVLNCDMVVAADDLVAFFPEMALGQFVTGGVTRLLPQLVGYQRAVELIVLGERLDASALQRLGLVNRVVPRDAMLSTALELAGQVADRSQMATLQLKKVMTSQMRAQLDAALGLEEQAAMACFSNPDTAQRVDAFVRHKP</sequence>
<dbReference type="PANTHER" id="PTHR43802">
    <property type="entry name" value="ENOYL-COA HYDRATASE"/>
    <property type="match status" value="1"/>
</dbReference>
<proteinExistence type="inferred from homology"/>